<feature type="domain" description="Cobalamin-independent methionine synthase MetE C-terminal/archaeal" evidence="14">
    <location>
        <begin position="462"/>
        <end position="784"/>
    </location>
</feature>
<evidence type="ECO:0000256" key="8">
    <source>
        <dbReference type="ARBA" id="ARBA00022833"/>
    </source>
</evidence>
<evidence type="ECO:0000256" key="2">
    <source>
        <dbReference type="ARBA" id="ARBA00004681"/>
    </source>
</evidence>
<dbReference type="InterPro" id="IPR006276">
    <property type="entry name" value="Cobalamin-indep_Met_synthase"/>
</dbReference>
<dbReference type="InterPro" id="IPR002629">
    <property type="entry name" value="Met_Synth_C/arc"/>
</dbReference>
<feature type="domain" description="Cobalamin-independent methionine synthase MetE N-terminal" evidence="15">
    <location>
        <begin position="11"/>
        <end position="343"/>
    </location>
</feature>
<name>V8C771_9HELI</name>
<dbReference type="Pfam" id="PF08267">
    <property type="entry name" value="Meth_synt_1"/>
    <property type="match status" value="1"/>
</dbReference>
<comment type="catalytic activity">
    <reaction evidence="10">
        <text>5-methyltetrahydropteroyltri-L-glutamate + L-homocysteine = tetrahydropteroyltri-L-glutamate + L-methionine</text>
        <dbReference type="Rhea" id="RHEA:21196"/>
        <dbReference type="ChEBI" id="CHEBI:57844"/>
        <dbReference type="ChEBI" id="CHEBI:58140"/>
        <dbReference type="ChEBI" id="CHEBI:58199"/>
        <dbReference type="ChEBI" id="CHEBI:58207"/>
        <dbReference type="EC" id="2.1.1.14"/>
    </reaction>
</comment>
<evidence type="ECO:0000256" key="12">
    <source>
        <dbReference type="PIRSR" id="PIRSR000382-2"/>
    </source>
</evidence>
<dbReference type="NCBIfam" id="TIGR01371">
    <property type="entry name" value="met_syn_B12ind"/>
    <property type="match status" value="1"/>
</dbReference>
<dbReference type="CDD" id="cd03312">
    <property type="entry name" value="CIMS_N_terminal_like"/>
    <property type="match status" value="1"/>
</dbReference>
<dbReference type="GO" id="GO:0008270">
    <property type="term" value="F:zinc ion binding"/>
    <property type="evidence" value="ECO:0007669"/>
    <property type="project" value="InterPro"/>
</dbReference>
<evidence type="ECO:0000256" key="5">
    <source>
        <dbReference type="ARBA" id="ARBA00022605"/>
    </source>
</evidence>
<evidence type="ECO:0000313" key="17">
    <source>
        <dbReference type="Proteomes" id="UP000018731"/>
    </source>
</evidence>
<dbReference type="GO" id="GO:0009086">
    <property type="term" value="P:methionine biosynthetic process"/>
    <property type="evidence" value="ECO:0007669"/>
    <property type="project" value="UniProtKB-UniRule"/>
</dbReference>
<dbReference type="AlphaFoldDB" id="V8C771"/>
<dbReference type="PATRIC" id="fig|1357400.3.peg.1440"/>
<feature type="binding site" evidence="10 11">
    <location>
        <begin position="551"/>
        <end position="552"/>
    </location>
    <ligand>
        <name>5-methyltetrahydropteroyltri-L-glutamate</name>
        <dbReference type="ChEBI" id="CHEBI:58207"/>
    </ligand>
</feature>
<evidence type="ECO:0000256" key="13">
    <source>
        <dbReference type="PIRSR" id="PIRSR000382-3"/>
    </source>
</evidence>
<feature type="binding site" evidence="10 11">
    <location>
        <position position="520"/>
    </location>
    <ligand>
        <name>L-methionine</name>
        <dbReference type="ChEBI" id="CHEBI:57844"/>
    </ligand>
</feature>
<dbReference type="eggNOG" id="COG0620">
    <property type="taxonomic scope" value="Bacteria"/>
</dbReference>
<feature type="binding site" evidence="10 11">
    <location>
        <position position="635"/>
    </location>
    <ligand>
        <name>L-methionine</name>
        <dbReference type="ChEBI" id="CHEBI:57844"/>
    </ligand>
</feature>
<evidence type="ECO:0000256" key="6">
    <source>
        <dbReference type="ARBA" id="ARBA00022679"/>
    </source>
</evidence>
<dbReference type="RefSeq" id="WP_023927783.1">
    <property type="nucleotide sequence ID" value="NZ_KI669454.1"/>
</dbReference>
<comment type="caution">
    <text evidence="16">The sequence shown here is derived from an EMBL/GenBank/DDBJ whole genome shotgun (WGS) entry which is preliminary data.</text>
</comment>
<feature type="binding site" evidence="10 11">
    <location>
        <position position="597"/>
    </location>
    <ligand>
        <name>5-methyltetrahydropteroyltri-L-glutamate</name>
        <dbReference type="ChEBI" id="CHEBI:58207"/>
    </ligand>
</feature>
<feature type="binding site" evidence="12">
    <location>
        <position position="701"/>
    </location>
    <ligand>
        <name>Zn(2+)</name>
        <dbReference type="ChEBI" id="CHEBI:29105"/>
        <label>1</label>
        <note>catalytic</note>
    </ligand>
</feature>
<proteinExistence type="inferred from homology"/>
<dbReference type="HOGENOM" id="CLU_013175_0_0_7"/>
<gene>
    <name evidence="10" type="primary">metE</name>
    <name evidence="16" type="ORF">HMPREF2086_01057</name>
</gene>
<evidence type="ECO:0000256" key="7">
    <source>
        <dbReference type="ARBA" id="ARBA00022723"/>
    </source>
</evidence>
<feature type="binding site" evidence="10">
    <location>
        <position position="701"/>
    </location>
    <ligand>
        <name>Zn(2+)</name>
        <dbReference type="ChEBI" id="CHEBI:29105"/>
        <note>catalytic</note>
    </ligand>
</feature>
<feature type="binding site" evidence="10">
    <location>
        <position position="679"/>
    </location>
    <ligand>
        <name>Zn(2+)</name>
        <dbReference type="ChEBI" id="CHEBI:29105"/>
        <note>catalytic</note>
    </ligand>
</feature>
<evidence type="ECO:0000313" key="16">
    <source>
        <dbReference type="EMBL" id="ETD23258.1"/>
    </source>
</evidence>
<evidence type="ECO:0000259" key="14">
    <source>
        <dbReference type="Pfam" id="PF01717"/>
    </source>
</evidence>
<evidence type="ECO:0000256" key="10">
    <source>
        <dbReference type="HAMAP-Rule" id="MF_00172"/>
    </source>
</evidence>
<comment type="similarity">
    <text evidence="3 10">Belongs to the vitamin-B12 independent methionine synthase family.</text>
</comment>
<feature type="binding site" evidence="10">
    <location>
        <position position="677"/>
    </location>
    <ligand>
        <name>Zn(2+)</name>
        <dbReference type="ChEBI" id="CHEBI:29105"/>
        <note>catalytic</note>
    </ligand>
</feature>
<keyword evidence="6 10" id="KW-0808">Transferase</keyword>
<dbReference type="GO" id="GO:0032259">
    <property type="term" value="P:methylation"/>
    <property type="evidence" value="ECO:0007669"/>
    <property type="project" value="UniProtKB-KW"/>
</dbReference>
<feature type="binding site" evidence="12">
    <location>
        <position position="679"/>
    </location>
    <ligand>
        <name>Zn(2+)</name>
        <dbReference type="ChEBI" id="CHEBI:29105"/>
        <label>1</label>
        <note>catalytic</note>
    </ligand>
</feature>
<feature type="binding site" evidence="11">
    <location>
        <position position="140"/>
    </location>
    <ligand>
        <name>5-methyltetrahydropteroyltri-L-glutamate</name>
        <dbReference type="ChEBI" id="CHEBI:58207"/>
    </ligand>
</feature>
<feature type="binding site" evidence="10 11">
    <location>
        <begin position="467"/>
        <end position="469"/>
    </location>
    <ligand>
        <name>L-homocysteine</name>
        <dbReference type="ChEBI" id="CHEBI:58199"/>
    </ligand>
</feature>
<evidence type="ECO:0000256" key="3">
    <source>
        <dbReference type="ARBA" id="ARBA00009553"/>
    </source>
</evidence>
<feature type="binding site" evidence="12">
    <location>
        <position position="762"/>
    </location>
    <ligand>
        <name>Zn(2+)</name>
        <dbReference type="ChEBI" id="CHEBI:29105"/>
        <label>1</label>
        <note>catalytic</note>
    </ligand>
</feature>
<sequence>MSNPQTNFPQTNILGFPRIGQNRELKKVLEAYWASKASESELQSTAKELRAKHWSLQANAGLQANESANSGVNSAGNAKGLDFVCVNDFSFYDNVLDLAYALGAKPARFQNLEGLEGYFALARGHKNGVACEMTKWFNTNYHYVVPELSIDDSYRTDASGIIAQYKEALSLGYKPKINLIGLFTFFALSKIQKGEPSEVFKKVKSAYLDLIDELATLKSGGNEVIIEFSEPIFVRGFDAGIFGLECNKGGSAIKCIYDSITEKGITAIVSTFFEHSKELTEILLGTKIYGIGLDFLTGAKNFDSLEAIAKSDKVLFAGVIDGRNIWVANLESKLATLEQIAKIVPKERIVVSSSCSLLHTPFSKEGEESGKIPSEILSWLSFAREKLSEIVLLNEVFRNGIGSETKAAWEQNREANLSRAKSTKTNNPKIRERVEKIAKKERDSEFKKRIAIQREVLGYPDLATTTIGSFPQTPELRALRLGYKKGEISPSDYEKGIKDYIIDCVRFQEEVGLDVLVHGEPERNDMVEYFGEQMEGFVFSKNAWVQSYGSRCVKPPIIYGDVARPKAMTVEWITYAQSLTSKIMKGMLTGPVTILNWSFVRDDLSREAVCKQIALGIADEINDLQNAGVKIIQVDEAAFKEGYPLRAENIKEYERWALESFKISTAVAKDATQIHTHMCYSEFNDIIKTIEALDADVISIETARSGNELLKVFKSVGYANEVGPGVYDIHSPRIPSTEEIVAQIKALLEVLPKEQLWINPDCGLKTRKWEEVKPSLKNMVEAVKAVRKG</sequence>
<dbReference type="InterPro" id="IPR013215">
    <property type="entry name" value="Cbl-indep_Met_Synth_N"/>
</dbReference>
<dbReference type="PIRSF" id="PIRSF000382">
    <property type="entry name" value="MeTrfase_B12_ind"/>
    <property type="match status" value="1"/>
</dbReference>
<keyword evidence="9 10" id="KW-0486">Methionine biosynthesis</keyword>
<keyword evidence="10" id="KW-0677">Repeat</keyword>
<keyword evidence="8 10" id="KW-0862">Zinc</keyword>
<comment type="pathway">
    <text evidence="2 10">Amino-acid biosynthesis; L-methionine biosynthesis via de novo pathway; L-methionine from L-homocysteine (MetE route): step 1/1.</text>
</comment>
<comment type="cofactor">
    <cofactor evidence="12">
        <name>Zn(2+)</name>
        <dbReference type="ChEBI" id="CHEBI:29105"/>
    </cofactor>
    <text evidence="12">Binds 2 Zn(2+) ions per subunit.</text>
</comment>
<feature type="binding site" evidence="10">
    <location>
        <position position="135"/>
    </location>
    <ligand>
        <name>5-methyltetrahydropteroyltri-L-glutamate</name>
        <dbReference type="ChEBI" id="CHEBI:58207"/>
    </ligand>
</feature>
<evidence type="ECO:0000256" key="1">
    <source>
        <dbReference type="ARBA" id="ARBA00002777"/>
    </source>
</evidence>
<feature type="binding site" evidence="10 11">
    <location>
        <position position="635"/>
    </location>
    <ligand>
        <name>L-homocysteine</name>
        <dbReference type="ChEBI" id="CHEBI:58199"/>
    </ligand>
</feature>
<feature type="binding site" evidence="10">
    <location>
        <position position="762"/>
    </location>
    <ligand>
        <name>Zn(2+)</name>
        <dbReference type="ChEBI" id="CHEBI:29105"/>
        <note>catalytic</note>
    </ligand>
</feature>
<dbReference type="STRING" id="1357400.HMPREF2086_01057"/>
<feature type="binding site" evidence="10 11">
    <location>
        <begin position="467"/>
        <end position="469"/>
    </location>
    <ligand>
        <name>L-methionine</name>
        <dbReference type="ChEBI" id="CHEBI:57844"/>
    </ligand>
</feature>
<keyword evidence="5 10" id="KW-0028">Amino-acid biosynthesis</keyword>
<accession>V8C771</accession>
<dbReference type="Pfam" id="PF01717">
    <property type="entry name" value="Meth_synt_2"/>
    <property type="match status" value="1"/>
</dbReference>
<dbReference type="NCBIfam" id="NF003556">
    <property type="entry name" value="PRK05222.1"/>
    <property type="match status" value="1"/>
</dbReference>
<dbReference type="EMBL" id="AZJI01000005">
    <property type="protein sequence ID" value="ETD23258.1"/>
    <property type="molecule type" value="Genomic_DNA"/>
</dbReference>
<organism evidence="16 17">
    <name type="scientific">Helicobacter macacae MIT 99-5501</name>
    <dbReference type="NCBI Taxonomy" id="1357400"/>
    <lineage>
        <taxon>Bacteria</taxon>
        <taxon>Pseudomonadati</taxon>
        <taxon>Campylobacterota</taxon>
        <taxon>Epsilonproteobacteria</taxon>
        <taxon>Campylobacterales</taxon>
        <taxon>Helicobacteraceae</taxon>
        <taxon>Helicobacter</taxon>
    </lineage>
</organism>
<feature type="binding site" evidence="11">
    <location>
        <position position="26"/>
    </location>
    <ligand>
        <name>5-methyltetrahydropteroyltri-L-glutamate</name>
        <dbReference type="ChEBI" id="CHEBI:58207"/>
    </ligand>
</feature>
<dbReference type="HAMAP" id="MF_00172">
    <property type="entry name" value="Meth_synth"/>
    <property type="match status" value="1"/>
</dbReference>
<feature type="binding site" evidence="10">
    <location>
        <begin position="23"/>
        <end position="26"/>
    </location>
    <ligand>
        <name>5-methyltetrahydropteroyltri-L-glutamate</name>
        <dbReference type="ChEBI" id="CHEBI:58207"/>
    </ligand>
</feature>
<reference evidence="16 17" key="1">
    <citation type="journal article" date="2014" name="Genome Announc.">
        <title>Draft genome sequences of six enterohepatic helicobacter species isolated from humans and one from rhesus macaques.</title>
        <authorList>
            <person name="Shen Z."/>
            <person name="Sheh A."/>
            <person name="Young S.K."/>
            <person name="Abouelliel A."/>
            <person name="Ward D.V."/>
            <person name="Earl A.M."/>
            <person name="Fox J.G."/>
        </authorList>
    </citation>
    <scope>NUCLEOTIDE SEQUENCE [LARGE SCALE GENOMIC DNA]</scope>
    <source>
        <strain evidence="16 17">MIT 99-5501</strain>
    </source>
</reference>
<keyword evidence="17" id="KW-1185">Reference proteome</keyword>
<evidence type="ECO:0000259" key="15">
    <source>
        <dbReference type="Pfam" id="PF08267"/>
    </source>
</evidence>
<evidence type="ECO:0000256" key="9">
    <source>
        <dbReference type="ARBA" id="ARBA00023167"/>
    </source>
</evidence>
<dbReference type="OrthoDB" id="244285at2"/>
<dbReference type="GO" id="GO:0003871">
    <property type="term" value="F:5-methyltetrahydropteroyltriglutamate-homocysteine S-methyltransferase activity"/>
    <property type="evidence" value="ECO:0007669"/>
    <property type="project" value="UniProtKB-UniRule"/>
</dbReference>
<feature type="active site" description="Proton donor" evidence="10 13">
    <location>
        <position position="730"/>
    </location>
</feature>
<dbReference type="InterPro" id="IPR038071">
    <property type="entry name" value="UROD/MetE-like_sf"/>
</dbReference>
<evidence type="ECO:0000256" key="11">
    <source>
        <dbReference type="PIRSR" id="PIRSR000382-1"/>
    </source>
</evidence>
<comment type="function">
    <text evidence="1 10">Catalyzes the transfer of a methyl group from 5-methyltetrahydrofolate to homocysteine resulting in methionine formation.</text>
</comment>
<protein>
    <recommendedName>
        <fullName evidence="10">5-methyltetrahydropteroyltriglutamate--homocysteine methyltransferase</fullName>
        <ecNumber evidence="10">2.1.1.14</ecNumber>
    </recommendedName>
    <alternativeName>
        <fullName evidence="10">Cobalamin-independent methionine synthase</fullName>
    </alternativeName>
    <alternativeName>
        <fullName evidence="10">Methionine synthase, vitamin-B12 independent isozyme</fullName>
    </alternativeName>
</protein>
<feature type="binding site" evidence="10">
    <location>
        <position position="520"/>
    </location>
    <ligand>
        <name>L-homocysteine</name>
        <dbReference type="ChEBI" id="CHEBI:58199"/>
    </ligand>
</feature>
<comment type="cofactor">
    <cofactor evidence="10">
        <name>Zn(2+)</name>
        <dbReference type="ChEBI" id="CHEBI:29105"/>
    </cofactor>
    <text evidence="10">Binds 1 zinc ion per subunit.</text>
</comment>
<dbReference type="CDD" id="cd03311">
    <property type="entry name" value="CIMS_C_terminal_like"/>
    <property type="match status" value="1"/>
</dbReference>
<dbReference type="Proteomes" id="UP000018731">
    <property type="component" value="Unassembled WGS sequence"/>
</dbReference>
<dbReference type="UniPathway" id="UPA00051">
    <property type="reaction ID" value="UER00082"/>
</dbReference>
<keyword evidence="4 10" id="KW-0489">Methyltransferase</keyword>
<evidence type="ECO:0000256" key="4">
    <source>
        <dbReference type="ARBA" id="ARBA00022603"/>
    </source>
</evidence>
<dbReference type="SUPFAM" id="SSF51726">
    <property type="entry name" value="UROD/MetE-like"/>
    <property type="match status" value="2"/>
</dbReference>
<dbReference type="PANTHER" id="PTHR30519">
    <property type="entry name" value="5-METHYLTETRAHYDROPTEROYLTRIGLUTAMATE--HOMOCYSTEINE METHYLTRANSFERASE"/>
    <property type="match status" value="1"/>
</dbReference>
<dbReference type="EC" id="2.1.1.14" evidence="10"/>
<dbReference type="Gene3D" id="3.20.20.210">
    <property type="match status" value="2"/>
</dbReference>
<feature type="binding site" evidence="10">
    <location>
        <position position="641"/>
    </location>
    <ligand>
        <name>5-methyltetrahydropteroyltri-L-glutamate</name>
        <dbReference type="ChEBI" id="CHEBI:58207"/>
    </ligand>
</feature>
<feature type="binding site" evidence="12">
    <location>
        <position position="677"/>
    </location>
    <ligand>
        <name>Zn(2+)</name>
        <dbReference type="ChEBI" id="CHEBI:29105"/>
        <label>1</label>
        <note>catalytic</note>
    </ligand>
</feature>
<keyword evidence="7 10" id="KW-0479">Metal-binding</keyword>